<dbReference type="GO" id="GO:0005829">
    <property type="term" value="C:cytosol"/>
    <property type="evidence" value="ECO:0007669"/>
    <property type="project" value="TreeGrafter"/>
</dbReference>
<protein>
    <submittedName>
        <fullName evidence="1">Peptidase C26</fullName>
    </submittedName>
</protein>
<dbReference type="OrthoDB" id="9813383at2"/>
<sequence>MKIGITADVNLQETPIINLQLASFAPKPLLDVVTKNGHLPVVFPIAPEELAADYVSLVDGVIIPGGPDVSPSFFNEEPNLHIGTLYPARDYFERAVIKACIDQGKPVLGICRGTQLINVYYGGNLYQDLPSQYQGDLIQHSQASRGFVPIHSVDVTADSFTGQVFGATAFVNSRHHQAIQQVGAGLTVTAKAKDGVIEAIENLDDSVVGVQWHPENLWQNDSAEERLFTTFFDLVKEKAQ</sequence>
<dbReference type="STRING" id="220714.SAMN05660469_1010"/>
<organism evidence="1 2">
    <name type="scientific">Fructobacillus pseudoficulneus</name>
    <dbReference type="NCBI Taxonomy" id="220714"/>
    <lineage>
        <taxon>Bacteria</taxon>
        <taxon>Bacillati</taxon>
        <taxon>Bacillota</taxon>
        <taxon>Bacilli</taxon>
        <taxon>Lactobacillales</taxon>
        <taxon>Lactobacillaceae</taxon>
        <taxon>Fructobacillus</taxon>
    </lineage>
</organism>
<dbReference type="InterPro" id="IPR029062">
    <property type="entry name" value="Class_I_gatase-like"/>
</dbReference>
<dbReference type="PROSITE" id="PS51273">
    <property type="entry name" value="GATASE_TYPE_1"/>
    <property type="match status" value="1"/>
</dbReference>
<dbReference type="AlphaFoldDB" id="A0A3F3H5Z0"/>
<dbReference type="RefSeq" id="WP_059378779.1">
    <property type="nucleotide sequence ID" value="NZ_DF968067.1"/>
</dbReference>
<gene>
    <name evidence="1" type="ORF">FPFC_050670</name>
</gene>
<evidence type="ECO:0000313" key="1">
    <source>
        <dbReference type="EMBL" id="GAP03250.1"/>
    </source>
</evidence>
<dbReference type="GO" id="GO:0006598">
    <property type="term" value="P:polyamine catabolic process"/>
    <property type="evidence" value="ECO:0007669"/>
    <property type="project" value="TreeGrafter"/>
</dbReference>
<name>A0A3F3H5Z0_9LACO</name>
<evidence type="ECO:0000313" key="2">
    <source>
        <dbReference type="Proteomes" id="UP000061227"/>
    </source>
</evidence>
<proteinExistence type="predicted"/>
<dbReference type="SUPFAM" id="SSF52317">
    <property type="entry name" value="Class I glutamine amidotransferase-like"/>
    <property type="match status" value="1"/>
</dbReference>
<dbReference type="EMBL" id="DF968067">
    <property type="protein sequence ID" value="GAP03250.1"/>
    <property type="molecule type" value="Genomic_DNA"/>
</dbReference>
<dbReference type="GO" id="GO:0033969">
    <property type="term" value="F:gamma-glutamyl-gamma-aminobutyrate hydrolase activity"/>
    <property type="evidence" value="ECO:0007669"/>
    <property type="project" value="TreeGrafter"/>
</dbReference>
<dbReference type="Pfam" id="PF07722">
    <property type="entry name" value="Peptidase_C26"/>
    <property type="match status" value="1"/>
</dbReference>
<dbReference type="PANTHER" id="PTHR43235:SF1">
    <property type="entry name" value="GLUTAMINE AMIDOTRANSFERASE PB2B2.05-RELATED"/>
    <property type="match status" value="1"/>
</dbReference>
<dbReference type="Gene3D" id="3.40.50.880">
    <property type="match status" value="1"/>
</dbReference>
<accession>A0A3F3H5Z0</accession>
<reference evidence="1 2" key="1">
    <citation type="journal article" date="2015" name="BMC Genomics">
        <title>Comparative genomics of Fructobacillus spp. and Leuconostoc spp. reveals niche-specific evolution of Fructobacillus spp.</title>
        <authorList>
            <person name="Endo A."/>
            <person name="Tanizawa Y."/>
            <person name="Tanaka N."/>
            <person name="Maeno S."/>
            <person name="Kumar H."/>
            <person name="Shiwa Y."/>
            <person name="Okada S."/>
            <person name="Yoshikawa H."/>
            <person name="Dicks L."/>
            <person name="Nakagawa J."/>
            <person name="Arita M."/>
        </authorList>
    </citation>
    <scope>NUCLEOTIDE SEQUENCE [LARGE SCALE GENOMIC DNA]</scope>
    <source>
        <strain evidence="1 2">DSM 15468</strain>
    </source>
</reference>
<dbReference type="InterPro" id="IPR044668">
    <property type="entry name" value="PuuD-like"/>
</dbReference>
<keyword evidence="2" id="KW-1185">Reference proteome</keyword>
<dbReference type="PANTHER" id="PTHR43235">
    <property type="entry name" value="GLUTAMINE AMIDOTRANSFERASE PB2B2.05-RELATED"/>
    <property type="match status" value="1"/>
</dbReference>
<dbReference type="Proteomes" id="UP000061227">
    <property type="component" value="Unassembled WGS sequence"/>
</dbReference>
<dbReference type="CDD" id="cd01745">
    <property type="entry name" value="GATase1_2"/>
    <property type="match status" value="1"/>
</dbReference>
<dbReference type="InterPro" id="IPR011697">
    <property type="entry name" value="Peptidase_C26"/>
</dbReference>